<dbReference type="InterPro" id="IPR036390">
    <property type="entry name" value="WH_DNA-bd_sf"/>
</dbReference>
<evidence type="ECO:0000259" key="2">
    <source>
        <dbReference type="Pfam" id="PF21320"/>
    </source>
</evidence>
<dbReference type="PANTHER" id="PTHR45581">
    <property type="entry name" value="PROTEIN CBG10435"/>
    <property type="match status" value="1"/>
</dbReference>
<dbReference type="SUPFAM" id="SSF46785">
    <property type="entry name" value="Winged helix' DNA-binding domain"/>
    <property type="match status" value="1"/>
</dbReference>
<sequence length="355" mass="39175">MCSQFDNKLLTYLTGGMSTLALGLGKKLGLIEAICAVSSEDHHATPEEVAEKANCKPRYVREWLCCMSCAEMLEVDEEERFWATEEQKKGLLTSGWMPMFEMLPLFSDVREKLEEAVRGDSKKLGLHYEDFSKFYDFMGVITAKMHSEVVVPKLLPDVGNGILEGLEGGGIKCLDVGCGNGFHVQLLAKSFPKSSFLGVDLVEDAVREAQKHKEQDKTENSSYLCCDARQLPVDWANRFDFVTIFDACHDQCRPDLGLKEIYRVLKPGGTFAMIEIKGSGSVTEDKKAGILTSICYGGSLFHCLPVGSNEEGALCLGSMFGTNKALALLKGAGFEDVSFKTPDYMPMNSVFICKK</sequence>
<dbReference type="Gene3D" id="3.40.50.150">
    <property type="entry name" value="Vaccinia Virus protein VP39"/>
    <property type="match status" value="1"/>
</dbReference>
<feature type="domain" description="S-adenosylmethionine-dependent methyltransferase Rv2258c-like winged HTH" evidence="2">
    <location>
        <begin position="18"/>
        <end position="93"/>
    </location>
</feature>
<dbReference type="CDD" id="cd02440">
    <property type="entry name" value="AdoMet_MTases"/>
    <property type="match status" value="1"/>
</dbReference>
<dbReference type="AlphaFoldDB" id="A0AAF3EI48"/>
<dbReference type="Pfam" id="PF13847">
    <property type="entry name" value="Methyltransf_31"/>
    <property type="match status" value="1"/>
</dbReference>
<accession>A0AAF3EI48</accession>
<evidence type="ECO:0000313" key="3">
    <source>
        <dbReference type="Proteomes" id="UP000887575"/>
    </source>
</evidence>
<reference evidence="4" key="1">
    <citation type="submission" date="2024-02" db="UniProtKB">
        <authorList>
            <consortium name="WormBaseParasite"/>
        </authorList>
    </citation>
    <scope>IDENTIFICATION</scope>
</reference>
<dbReference type="Pfam" id="PF21320">
    <property type="entry name" value="WHD_Rv2258c"/>
    <property type="match status" value="1"/>
</dbReference>
<dbReference type="InterPro" id="IPR036388">
    <property type="entry name" value="WH-like_DNA-bd_sf"/>
</dbReference>
<evidence type="ECO:0000259" key="1">
    <source>
        <dbReference type="Pfam" id="PF13847"/>
    </source>
</evidence>
<dbReference type="WBParaSite" id="MBELARI_LOCUS13693">
    <property type="protein sequence ID" value="MBELARI_LOCUS13693"/>
    <property type="gene ID" value="MBELARI_LOCUS13693"/>
</dbReference>
<dbReference type="Proteomes" id="UP000887575">
    <property type="component" value="Unassembled WGS sequence"/>
</dbReference>
<organism evidence="3 4">
    <name type="scientific">Mesorhabditis belari</name>
    <dbReference type="NCBI Taxonomy" id="2138241"/>
    <lineage>
        <taxon>Eukaryota</taxon>
        <taxon>Metazoa</taxon>
        <taxon>Ecdysozoa</taxon>
        <taxon>Nematoda</taxon>
        <taxon>Chromadorea</taxon>
        <taxon>Rhabditida</taxon>
        <taxon>Rhabditina</taxon>
        <taxon>Rhabditomorpha</taxon>
        <taxon>Rhabditoidea</taxon>
        <taxon>Rhabditidae</taxon>
        <taxon>Mesorhabditinae</taxon>
        <taxon>Mesorhabditis</taxon>
    </lineage>
</organism>
<keyword evidence="3" id="KW-1185">Reference proteome</keyword>
<feature type="domain" description="Methyltransferase" evidence="1">
    <location>
        <begin position="170"/>
        <end position="277"/>
    </location>
</feature>
<proteinExistence type="predicted"/>
<dbReference type="SUPFAM" id="SSF53335">
    <property type="entry name" value="S-adenosyl-L-methionine-dependent methyltransferases"/>
    <property type="match status" value="1"/>
</dbReference>
<dbReference type="InterPro" id="IPR029063">
    <property type="entry name" value="SAM-dependent_MTases_sf"/>
</dbReference>
<dbReference type="InterPro" id="IPR025714">
    <property type="entry name" value="Methyltranfer_dom"/>
</dbReference>
<name>A0AAF3EI48_9BILA</name>
<dbReference type="PANTHER" id="PTHR45581:SF3">
    <property type="entry name" value="METHYLTRANSFERASE DOMAIN-CONTAINING PROTEIN"/>
    <property type="match status" value="1"/>
</dbReference>
<dbReference type="Gene3D" id="1.10.10.10">
    <property type="entry name" value="Winged helix-like DNA-binding domain superfamily/Winged helix DNA-binding domain"/>
    <property type="match status" value="1"/>
</dbReference>
<protein>
    <submittedName>
        <fullName evidence="4">Methyltransferase domain-containing protein</fullName>
    </submittedName>
</protein>
<dbReference type="InterPro" id="IPR048711">
    <property type="entry name" value="WHD_Rv2258c"/>
</dbReference>
<evidence type="ECO:0000313" key="4">
    <source>
        <dbReference type="WBParaSite" id="MBELARI_LOCUS13693"/>
    </source>
</evidence>